<reference evidence="2" key="1">
    <citation type="submission" date="2021-01" db="EMBL/GenBank/DDBJ databases">
        <authorList>
            <person name="Corre E."/>
            <person name="Pelletier E."/>
            <person name="Niang G."/>
            <person name="Scheremetjew M."/>
            <person name="Finn R."/>
            <person name="Kale V."/>
            <person name="Holt S."/>
            <person name="Cochrane G."/>
            <person name="Meng A."/>
            <person name="Brown T."/>
            <person name="Cohen L."/>
        </authorList>
    </citation>
    <scope>NUCLEOTIDE SEQUENCE</scope>
    <source>
        <strain evidence="2">CCMP2222</strain>
    </source>
</reference>
<dbReference type="EMBL" id="HBGQ01006176">
    <property type="protein sequence ID" value="CAD9366994.1"/>
    <property type="molecule type" value="Transcribed_RNA"/>
</dbReference>
<keyword evidence="1" id="KW-0732">Signal</keyword>
<name>A0A7S2AGQ2_9DINO</name>
<dbReference type="AlphaFoldDB" id="A0A7S2AGQ2"/>
<accession>A0A7S2AGQ2</accession>
<gene>
    <name evidence="2" type="ORF">AAND1436_LOCUS3133</name>
</gene>
<protein>
    <submittedName>
        <fullName evidence="2">Uncharacterized protein</fullName>
    </submittedName>
</protein>
<evidence type="ECO:0000313" key="2">
    <source>
        <dbReference type="EMBL" id="CAD9366994.1"/>
    </source>
</evidence>
<feature type="chain" id="PRO_5031543488" evidence="1">
    <location>
        <begin position="29"/>
        <end position="244"/>
    </location>
</feature>
<sequence>MMRRLLPLAPVLALALEDSAVLVQKAVSERQQGISCRSRPEICHDGLFNCESNIDDADLQKQITRATNGHSNPNALCKEPVKLNAYKKCIIDRDPVKAAQMMWEYRFPKSDEDGQYCYAAGHCNNTGVTENTTVQEAEQMCNQVYGNDVWSGIGYEMLQGQRRSQMGRKNRWAQIACAEGKWHCDVIYCRETVCKDDRLRKNSHGLAFWTPGEHWLGVIPAASYRSMEAPVTTKKERKHRSHSK</sequence>
<proteinExistence type="predicted"/>
<evidence type="ECO:0000256" key="1">
    <source>
        <dbReference type="SAM" id="SignalP"/>
    </source>
</evidence>
<feature type="signal peptide" evidence="1">
    <location>
        <begin position="1"/>
        <end position="28"/>
    </location>
</feature>
<organism evidence="2">
    <name type="scientific">Alexandrium andersonii</name>
    <dbReference type="NCBI Taxonomy" id="327968"/>
    <lineage>
        <taxon>Eukaryota</taxon>
        <taxon>Sar</taxon>
        <taxon>Alveolata</taxon>
        <taxon>Dinophyceae</taxon>
        <taxon>Gonyaulacales</taxon>
        <taxon>Pyrocystaceae</taxon>
        <taxon>Alexandrium</taxon>
    </lineage>
</organism>